<organism evidence="2 3">
    <name type="scientific">Coccomyxa subellipsoidea</name>
    <dbReference type="NCBI Taxonomy" id="248742"/>
    <lineage>
        <taxon>Eukaryota</taxon>
        <taxon>Viridiplantae</taxon>
        <taxon>Chlorophyta</taxon>
        <taxon>core chlorophytes</taxon>
        <taxon>Trebouxiophyceae</taxon>
        <taxon>Trebouxiophyceae incertae sedis</taxon>
        <taxon>Coccomyxaceae</taxon>
        <taxon>Coccomyxa</taxon>
    </lineage>
</organism>
<accession>A0ABR2YVJ6</accession>
<evidence type="ECO:0000313" key="3">
    <source>
        <dbReference type="Proteomes" id="UP001491310"/>
    </source>
</evidence>
<dbReference type="EMBL" id="JALJOT010000004">
    <property type="protein sequence ID" value="KAK9915909.1"/>
    <property type="molecule type" value="Genomic_DNA"/>
</dbReference>
<comment type="caution">
    <text evidence="2">The sequence shown here is derived from an EMBL/GenBank/DDBJ whole genome shotgun (WGS) entry which is preliminary data.</text>
</comment>
<keyword evidence="3" id="KW-1185">Reference proteome</keyword>
<feature type="region of interest" description="Disordered" evidence="1">
    <location>
        <begin position="1"/>
        <end position="219"/>
    </location>
</feature>
<dbReference type="Proteomes" id="UP001491310">
    <property type="component" value="Unassembled WGS sequence"/>
</dbReference>
<reference evidence="2 3" key="1">
    <citation type="journal article" date="2024" name="Nat. Commun.">
        <title>Phylogenomics reveals the evolutionary origins of lichenization in chlorophyte algae.</title>
        <authorList>
            <person name="Puginier C."/>
            <person name="Libourel C."/>
            <person name="Otte J."/>
            <person name="Skaloud P."/>
            <person name="Haon M."/>
            <person name="Grisel S."/>
            <person name="Petersen M."/>
            <person name="Berrin J.G."/>
            <person name="Delaux P.M."/>
            <person name="Dal Grande F."/>
            <person name="Keller J."/>
        </authorList>
    </citation>
    <scope>NUCLEOTIDE SEQUENCE [LARGE SCALE GENOMIC DNA]</scope>
    <source>
        <strain evidence="2 3">SAG 216-7</strain>
    </source>
</reference>
<dbReference type="Pfam" id="PF04979">
    <property type="entry name" value="IPP-2"/>
    <property type="match status" value="1"/>
</dbReference>
<evidence type="ECO:0000313" key="2">
    <source>
        <dbReference type="EMBL" id="KAK9915909.1"/>
    </source>
</evidence>
<evidence type="ECO:0000256" key="1">
    <source>
        <dbReference type="SAM" id="MobiDB-lite"/>
    </source>
</evidence>
<feature type="compositionally biased region" description="Basic residues" evidence="1">
    <location>
        <begin position="166"/>
        <end position="179"/>
    </location>
</feature>
<feature type="compositionally biased region" description="Basic and acidic residues" evidence="1">
    <location>
        <begin position="112"/>
        <end position="122"/>
    </location>
</feature>
<dbReference type="PANTHER" id="PTHR12398:SF20">
    <property type="entry name" value="PROTEIN PHOSPHATASE 1 REGULATORY INHIBITOR SUBUNIT 2"/>
    <property type="match status" value="1"/>
</dbReference>
<dbReference type="InterPro" id="IPR007062">
    <property type="entry name" value="PPI-2"/>
</dbReference>
<protein>
    <submittedName>
        <fullName evidence="2">Uncharacterized protein</fullName>
    </submittedName>
</protein>
<name>A0ABR2YVJ6_9CHLO</name>
<feature type="compositionally biased region" description="Basic and acidic residues" evidence="1">
    <location>
        <begin position="28"/>
        <end position="43"/>
    </location>
</feature>
<proteinExistence type="predicted"/>
<dbReference type="PANTHER" id="PTHR12398">
    <property type="entry name" value="PROTEIN PHOSPHATASE INHIBITOR"/>
    <property type="match status" value="1"/>
</dbReference>
<gene>
    <name evidence="2" type="ORF">WJX75_005872</name>
</gene>
<feature type="compositionally biased region" description="Low complexity" evidence="1">
    <location>
        <begin position="125"/>
        <end position="145"/>
    </location>
</feature>
<feature type="compositionally biased region" description="Acidic residues" evidence="1">
    <location>
        <begin position="62"/>
        <end position="72"/>
    </location>
</feature>
<sequence>MEQAKEKGCILGQNDPADISISRSSRSIHWDEANLEENEKIKSDLMPTKINEPKTPYHAPLGEDDDLDEDAADMAPLTLEDDDARTPAGSLSRSSADRSRNTAHITIAEASNRLEETRKQEAAEPSMSRSSGGYSSGPDRGYSSGPERCGYTSSDGEGLTSEAKSLKRRRFEQHRKQHYNMRAALQTGKKLAEQDLSAADGQGTSNATSKRMAMPEGFK</sequence>